<sequence>MKLKLIYKSILRTALKNWLDQTTKWCYGAHQNSKNSQKSHFSCRHFGTCIPD</sequence>
<reference evidence="1" key="1">
    <citation type="submission" date="2014-11" db="EMBL/GenBank/DDBJ databases">
        <authorList>
            <person name="Amaro Gonzalez C."/>
        </authorList>
    </citation>
    <scope>NUCLEOTIDE SEQUENCE</scope>
</reference>
<name>A0A0E9UU10_ANGAN</name>
<proteinExistence type="predicted"/>
<accession>A0A0E9UU10</accession>
<reference evidence="1" key="2">
    <citation type="journal article" date="2015" name="Fish Shellfish Immunol.">
        <title>Early steps in the European eel (Anguilla anguilla)-Vibrio vulnificus interaction in the gills: Role of the RtxA13 toxin.</title>
        <authorList>
            <person name="Callol A."/>
            <person name="Pajuelo D."/>
            <person name="Ebbesson L."/>
            <person name="Teles M."/>
            <person name="MacKenzie S."/>
            <person name="Amaro C."/>
        </authorList>
    </citation>
    <scope>NUCLEOTIDE SEQUENCE</scope>
</reference>
<dbReference type="EMBL" id="GBXM01039862">
    <property type="protein sequence ID" value="JAH68715.1"/>
    <property type="molecule type" value="Transcribed_RNA"/>
</dbReference>
<evidence type="ECO:0000313" key="1">
    <source>
        <dbReference type="EMBL" id="JAH68715.1"/>
    </source>
</evidence>
<organism evidence="1">
    <name type="scientific">Anguilla anguilla</name>
    <name type="common">European freshwater eel</name>
    <name type="synonym">Muraena anguilla</name>
    <dbReference type="NCBI Taxonomy" id="7936"/>
    <lineage>
        <taxon>Eukaryota</taxon>
        <taxon>Metazoa</taxon>
        <taxon>Chordata</taxon>
        <taxon>Craniata</taxon>
        <taxon>Vertebrata</taxon>
        <taxon>Euteleostomi</taxon>
        <taxon>Actinopterygii</taxon>
        <taxon>Neopterygii</taxon>
        <taxon>Teleostei</taxon>
        <taxon>Anguilliformes</taxon>
        <taxon>Anguillidae</taxon>
        <taxon>Anguilla</taxon>
    </lineage>
</organism>
<dbReference type="AlphaFoldDB" id="A0A0E9UU10"/>
<protein>
    <submittedName>
        <fullName evidence="1">Uncharacterized protein</fullName>
    </submittedName>
</protein>